<dbReference type="InterPro" id="IPR015943">
    <property type="entry name" value="WD40/YVTN_repeat-like_dom_sf"/>
</dbReference>
<sequence>MFPSFLQSVLLASGFVSATHALNHQLIVGTFGTPYLYTLEFEDAARTLTLAANTSVNVSSSWISLSHDKKVIYGNAFEDTGSSVYVSYPLTDDLQISPGNTVTSQGACKQLSIFVRPSPVSPYAVYGQPFGACGTVMSVDSDGLLVEAIQEYNYSSSSGVHGTAFDPTGAFMYSLDDTGNVIWVHSVNNSTGELTYVANVTAPVEGADPRHGTVHPTGNYLYVVHEGTNEVGVYKIDASTGIPTYADISYPLKPDGDFTDPPYSGANDTNYWSDEVALSYSAKYLWATSRARNTNITGYISILALNDDGSVNKQNFLTPTTSSGGSANAVTPSDFGDQFVAITDSSAGFVEIWEMGDDGASADVVAHLDLNDGGCCANAVWLP</sequence>
<protein>
    <submittedName>
        <fullName evidence="3">Lactonase, 7-bladed beta-propeller-domain-containing protein</fullName>
    </submittedName>
</protein>
<dbReference type="InterPro" id="IPR050282">
    <property type="entry name" value="Cycloisomerase_2"/>
</dbReference>
<keyword evidence="4" id="KW-1185">Reference proteome</keyword>
<keyword evidence="2" id="KW-0732">Signal</keyword>
<feature type="signal peptide" evidence="2">
    <location>
        <begin position="1"/>
        <end position="21"/>
    </location>
</feature>
<accession>A0AAJ0EQK3</accession>
<dbReference type="GeneID" id="85455912"/>
<dbReference type="PANTHER" id="PTHR30344">
    <property type="entry name" value="6-PHOSPHOGLUCONOLACTONASE-RELATED"/>
    <property type="match status" value="1"/>
</dbReference>
<dbReference type="AlphaFoldDB" id="A0AAJ0EQK3"/>
<dbReference type="SUPFAM" id="SSF75011">
    <property type="entry name" value="3-carboxy-cis,cis-mucoante lactonizing enzyme"/>
    <property type="match status" value="1"/>
</dbReference>
<dbReference type="Gene3D" id="2.130.10.10">
    <property type="entry name" value="YVTN repeat-like/Quinoprotein amine dehydrogenase"/>
    <property type="match status" value="1"/>
</dbReference>
<organism evidence="3 4">
    <name type="scientific">Colletotrichum godetiae</name>
    <dbReference type="NCBI Taxonomy" id="1209918"/>
    <lineage>
        <taxon>Eukaryota</taxon>
        <taxon>Fungi</taxon>
        <taxon>Dikarya</taxon>
        <taxon>Ascomycota</taxon>
        <taxon>Pezizomycotina</taxon>
        <taxon>Sordariomycetes</taxon>
        <taxon>Hypocreomycetidae</taxon>
        <taxon>Glomerellales</taxon>
        <taxon>Glomerellaceae</taxon>
        <taxon>Colletotrichum</taxon>
        <taxon>Colletotrichum acutatum species complex</taxon>
    </lineage>
</organism>
<dbReference type="RefSeq" id="XP_060422322.1">
    <property type="nucleotide sequence ID" value="XM_060571386.1"/>
</dbReference>
<dbReference type="PANTHER" id="PTHR30344:SF4">
    <property type="entry name" value="CYCLASE, PUTATIVE (AFU_ORTHOLOGUE AFUA_6G11580)-RELATED"/>
    <property type="match status" value="1"/>
</dbReference>
<dbReference type="GO" id="GO:0017057">
    <property type="term" value="F:6-phosphogluconolactonase activity"/>
    <property type="evidence" value="ECO:0007669"/>
    <property type="project" value="TreeGrafter"/>
</dbReference>
<evidence type="ECO:0000313" key="4">
    <source>
        <dbReference type="Proteomes" id="UP001224890"/>
    </source>
</evidence>
<dbReference type="Proteomes" id="UP001224890">
    <property type="component" value="Unassembled WGS sequence"/>
</dbReference>
<evidence type="ECO:0000256" key="2">
    <source>
        <dbReference type="SAM" id="SignalP"/>
    </source>
</evidence>
<dbReference type="InterPro" id="IPR019405">
    <property type="entry name" value="Lactonase_7-beta_prop"/>
</dbReference>
<comment type="caution">
    <text evidence="3">The sequence shown here is derived from an EMBL/GenBank/DDBJ whole genome shotgun (WGS) entry which is preliminary data.</text>
</comment>
<evidence type="ECO:0000313" key="3">
    <source>
        <dbReference type="EMBL" id="KAK1657558.1"/>
    </source>
</evidence>
<dbReference type="EMBL" id="JAHMHR010000090">
    <property type="protein sequence ID" value="KAK1657558.1"/>
    <property type="molecule type" value="Genomic_DNA"/>
</dbReference>
<comment type="similarity">
    <text evidence="1">Belongs to the cycloisomerase 2 family.</text>
</comment>
<evidence type="ECO:0000256" key="1">
    <source>
        <dbReference type="ARBA" id="ARBA00005564"/>
    </source>
</evidence>
<gene>
    <name evidence="3" type="ORF">BDP55DRAFT_623467</name>
</gene>
<name>A0AAJ0EQK3_9PEZI</name>
<reference evidence="3" key="1">
    <citation type="submission" date="2021-06" db="EMBL/GenBank/DDBJ databases">
        <title>Comparative genomics, transcriptomics and evolutionary studies reveal genomic signatures of adaptation to plant cell wall in hemibiotrophic fungi.</title>
        <authorList>
            <consortium name="DOE Joint Genome Institute"/>
            <person name="Baroncelli R."/>
            <person name="Diaz J.F."/>
            <person name="Benocci T."/>
            <person name="Peng M."/>
            <person name="Battaglia E."/>
            <person name="Haridas S."/>
            <person name="Andreopoulos W."/>
            <person name="Labutti K."/>
            <person name="Pangilinan J."/>
            <person name="Floch G.L."/>
            <person name="Makela M.R."/>
            <person name="Henrissat B."/>
            <person name="Grigoriev I.V."/>
            <person name="Crouch J.A."/>
            <person name="De Vries R.P."/>
            <person name="Sukno S.A."/>
            <person name="Thon M.R."/>
        </authorList>
    </citation>
    <scope>NUCLEOTIDE SEQUENCE</scope>
    <source>
        <strain evidence="3">CBS 193.32</strain>
    </source>
</reference>
<feature type="chain" id="PRO_5042587966" evidence="2">
    <location>
        <begin position="22"/>
        <end position="383"/>
    </location>
</feature>
<proteinExistence type="inferred from homology"/>
<dbReference type="Pfam" id="PF10282">
    <property type="entry name" value="Lactonase"/>
    <property type="match status" value="1"/>
</dbReference>